<evidence type="ECO:0000313" key="3">
    <source>
        <dbReference type="Proteomes" id="UP000184516"/>
    </source>
</evidence>
<name>A0A1M5EXN4_9FLAO</name>
<sequence>MKISIVNKYFFCFLSLVFSLTTTINGQTIAPQTLTFSKICAGNYNQFDATFNHAGFPVSTTFEVQLSDISGSFTNPVSTTTLSTIDVTVSQKTVTFAVPTNLIGSENYKLRVKSSTGFVSGSFSIKDPNNPSGTLSFFPAYYKPFEDVYYINNRQSTATICTGGNVTLSIDNPTPSIPNSSPANYPNIKYKWYKGTTVISGQTGPSLLVNSAGTYYVAIDYASCTDSNSRSNSVTVSEASGGTSGAITSSLGNPFCSGGNLTTLSSMAGNSHQWYKDNVKINGATSATYTTNQAGLYSVAIDFGGCNNTYSIDLKEFKMESSINIPNPSVIIDGETKNVVVTTNAVNPTFQWYQNNTLIAGVQGNTYAVTSEGSYKVIVTQNSGCVIVDEIPFEVNSAVDSSVVEIPNLISPNNDGINDTWVIPQEYSVGSNTEVVIMSATGEVVFTSNNYLNNWPESQIDFKNVNPVYYYILTTQGGKVKKGSITLVK</sequence>
<dbReference type="Pfam" id="PF13585">
    <property type="entry name" value="CHU_C"/>
    <property type="match status" value="1"/>
</dbReference>
<dbReference type="STRING" id="468056.SAMN05443549_101524"/>
<gene>
    <name evidence="2" type="ORF">SAMN05443549_101524</name>
</gene>
<feature type="signal peptide" evidence="1">
    <location>
        <begin position="1"/>
        <end position="26"/>
    </location>
</feature>
<reference evidence="3" key="1">
    <citation type="submission" date="2016-11" db="EMBL/GenBank/DDBJ databases">
        <authorList>
            <person name="Varghese N."/>
            <person name="Submissions S."/>
        </authorList>
    </citation>
    <scope>NUCLEOTIDE SEQUENCE [LARGE SCALE GENOMIC DNA]</scope>
    <source>
        <strain evidence="3">DSM 19978</strain>
    </source>
</reference>
<dbReference type="Proteomes" id="UP000184516">
    <property type="component" value="Unassembled WGS sequence"/>
</dbReference>
<organism evidence="2 3">
    <name type="scientific">Flavobacterium fluvii</name>
    <dbReference type="NCBI Taxonomy" id="468056"/>
    <lineage>
        <taxon>Bacteria</taxon>
        <taxon>Pseudomonadati</taxon>
        <taxon>Bacteroidota</taxon>
        <taxon>Flavobacteriia</taxon>
        <taxon>Flavobacteriales</taxon>
        <taxon>Flavobacteriaceae</taxon>
        <taxon>Flavobacterium</taxon>
    </lineage>
</organism>
<keyword evidence="1" id="KW-0732">Signal</keyword>
<keyword evidence="3" id="KW-1185">Reference proteome</keyword>
<protein>
    <submittedName>
        <fullName evidence="2">Gliding motility-associated C-terminal domain-containing protein</fullName>
    </submittedName>
</protein>
<evidence type="ECO:0000313" key="2">
    <source>
        <dbReference type="EMBL" id="SHF83782.1"/>
    </source>
</evidence>
<dbReference type="InterPro" id="IPR013783">
    <property type="entry name" value="Ig-like_fold"/>
</dbReference>
<proteinExistence type="predicted"/>
<dbReference type="EMBL" id="FQWB01000001">
    <property type="protein sequence ID" value="SHF83782.1"/>
    <property type="molecule type" value="Genomic_DNA"/>
</dbReference>
<dbReference type="OrthoDB" id="678019at2"/>
<evidence type="ECO:0000256" key="1">
    <source>
        <dbReference type="SAM" id="SignalP"/>
    </source>
</evidence>
<dbReference type="RefSeq" id="WP_084546073.1">
    <property type="nucleotide sequence ID" value="NZ_FQWB01000001.1"/>
</dbReference>
<dbReference type="AlphaFoldDB" id="A0A1M5EXN4"/>
<dbReference type="Gene3D" id="2.60.40.10">
    <property type="entry name" value="Immunoglobulins"/>
    <property type="match status" value="2"/>
</dbReference>
<accession>A0A1M5EXN4</accession>
<feature type="chain" id="PRO_5013313727" evidence="1">
    <location>
        <begin position="27"/>
        <end position="489"/>
    </location>
</feature>